<evidence type="ECO:0000313" key="2">
    <source>
        <dbReference type="Proteomes" id="UP001501343"/>
    </source>
</evidence>
<accession>A0ABN2PSI8</accession>
<sequence length="90" mass="9648">MLLKNEYDAPTGGREGADMGIEDLVNQGKDFLDQNKDKIGEALKSDQAEDVSDNVLDAAADFVKKVAPDSVDQHVDGVRDTIDGAIGNEK</sequence>
<dbReference type="Proteomes" id="UP001501343">
    <property type="component" value="Unassembled WGS sequence"/>
</dbReference>
<protein>
    <recommendedName>
        <fullName evidence="3">MT0933-like antitoxin protein</fullName>
    </recommendedName>
</protein>
<evidence type="ECO:0000313" key="1">
    <source>
        <dbReference type="EMBL" id="GAA1929357.1"/>
    </source>
</evidence>
<organism evidence="1 2">
    <name type="scientific">Microbacterium aoyamense</name>
    <dbReference type="NCBI Taxonomy" id="344166"/>
    <lineage>
        <taxon>Bacteria</taxon>
        <taxon>Bacillati</taxon>
        <taxon>Actinomycetota</taxon>
        <taxon>Actinomycetes</taxon>
        <taxon>Micrococcales</taxon>
        <taxon>Microbacteriaceae</taxon>
        <taxon>Microbacterium</taxon>
    </lineage>
</organism>
<evidence type="ECO:0008006" key="3">
    <source>
        <dbReference type="Google" id="ProtNLM"/>
    </source>
</evidence>
<keyword evidence="2" id="KW-1185">Reference proteome</keyword>
<proteinExistence type="predicted"/>
<name>A0ABN2PSI8_9MICO</name>
<dbReference type="EMBL" id="BAAAOF010000004">
    <property type="protein sequence ID" value="GAA1929357.1"/>
    <property type="molecule type" value="Genomic_DNA"/>
</dbReference>
<dbReference type="Pfam" id="PF14013">
    <property type="entry name" value="MT0933_antitox"/>
    <property type="match status" value="1"/>
</dbReference>
<gene>
    <name evidence="1" type="ORF">GCM10009775_21790</name>
</gene>
<comment type="caution">
    <text evidence="1">The sequence shown here is derived from an EMBL/GenBank/DDBJ whole genome shotgun (WGS) entry which is preliminary data.</text>
</comment>
<reference evidence="1 2" key="1">
    <citation type="journal article" date="2019" name="Int. J. Syst. Evol. Microbiol.">
        <title>The Global Catalogue of Microorganisms (GCM) 10K type strain sequencing project: providing services to taxonomists for standard genome sequencing and annotation.</title>
        <authorList>
            <consortium name="The Broad Institute Genomics Platform"/>
            <consortium name="The Broad Institute Genome Sequencing Center for Infectious Disease"/>
            <person name="Wu L."/>
            <person name="Ma J."/>
        </authorList>
    </citation>
    <scope>NUCLEOTIDE SEQUENCE [LARGE SCALE GENOMIC DNA]</scope>
    <source>
        <strain evidence="1 2">JCM 14900</strain>
    </source>
</reference>
<dbReference type="InterPro" id="IPR028037">
    <property type="entry name" value="Antitoxin_Rv0909/MT0933"/>
</dbReference>